<comment type="caution">
    <text evidence="2">The sequence shown here is derived from an EMBL/GenBank/DDBJ whole genome shotgun (WGS) entry which is preliminary data.</text>
</comment>
<dbReference type="AlphaFoldDB" id="A0A6V8LSA9"/>
<dbReference type="InterPro" id="IPR036873">
    <property type="entry name" value="Rhodanese-like_dom_sf"/>
</dbReference>
<dbReference type="PROSITE" id="PS50206">
    <property type="entry name" value="RHODANESE_3"/>
    <property type="match status" value="1"/>
</dbReference>
<dbReference type="SUPFAM" id="SSF52821">
    <property type="entry name" value="Rhodanese/Cell cycle control phosphatase"/>
    <property type="match status" value="1"/>
</dbReference>
<dbReference type="CDD" id="cd01045">
    <property type="entry name" value="Ferritin_like_AB"/>
    <property type="match status" value="1"/>
</dbReference>
<evidence type="ECO:0000313" key="2">
    <source>
        <dbReference type="EMBL" id="GFK92497.1"/>
    </source>
</evidence>
<dbReference type="InterPro" id="IPR009078">
    <property type="entry name" value="Ferritin-like_SF"/>
</dbReference>
<sequence>MRKLNALLEYFRFLLTAKAPGGPMNSHPPKDIDAASAKALLAKERPGGLLVLDVRQPWEYEEFHLPGAKLLPLGELEERRAEIPDDAPVLVYCHSGRRSAAAASLLAHAHPDVTNLLGGIMAWTGATAVGAPETGMRHLSGDESPERILALAYSMERELGLFYQRLAGEFTDQGLKELFNRLAGFEDKHKLVVYHLYKSYRPESRGIEDLEALAVDKALEGGRDAQDILADRKQPVAPRDALDMAMGIEAQAMDLYMRFAANAQGEGRQTLLDLANEERGHLKALATLMDRQAK</sequence>
<dbReference type="Gene3D" id="1.20.1260.10">
    <property type="match status" value="1"/>
</dbReference>
<reference evidence="2 3" key="1">
    <citation type="submission" date="2020-04" db="EMBL/GenBank/DDBJ databases">
        <authorList>
            <consortium name="Desulfovibrio sp. FSS-1 genome sequencing consortium"/>
            <person name="Shimoshige H."/>
            <person name="Kobayashi H."/>
            <person name="Maekawa T."/>
        </authorList>
    </citation>
    <scope>NUCLEOTIDE SEQUENCE [LARGE SCALE GENOMIC DNA]</scope>
    <source>
        <strain evidence="2 3">SIID29052-01</strain>
    </source>
</reference>
<accession>A0A6V8LSA9</accession>
<dbReference type="Gene3D" id="3.40.250.10">
    <property type="entry name" value="Rhodanese-like domain"/>
    <property type="match status" value="1"/>
</dbReference>
<dbReference type="InterPro" id="IPR050229">
    <property type="entry name" value="GlpE_sulfurtransferase"/>
</dbReference>
<dbReference type="RefSeq" id="WP_235956789.1">
    <property type="nucleotide sequence ID" value="NZ_BLTE01000001.1"/>
</dbReference>
<dbReference type="InterPro" id="IPR012347">
    <property type="entry name" value="Ferritin-like"/>
</dbReference>
<reference evidence="2 3" key="2">
    <citation type="submission" date="2020-05" db="EMBL/GenBank/DDBJ databases">
        <title>Draft genome sequence of Desulfovibrio sp. strainFSS-1.</title>
        <authorList>
            <person name="Shimoshige H."/>
            <person name="Kobayashi H."/>
            <person name="Maekawa T."/>
        </authorList>
    </citation>
    <scope>NUCLEOTIDE SEQUENCE [LARGE SCALE GENOMIC DNA]</scope>
    <source>
        <strain evidence="2 3">SIID29052-01</strain>
    </source>
</reference>
<evidence type="ECO:0000313" key="3">
    <source>
        <dbReference type="Proteomes" id="UP000494245"/>
    </source>
</evidence>
<dbReference type="GO" id="GO:0004792">
    <property type="term" value="F:thiosulfate-cyanide sulfurtransferase activity"/>
    <property type="evidence" value="ECO:0007669"/>
    <property type="project" value="InterPro"/>
</dbReference>
<keyword evidence="2" id="KW-0548">Nucleotidyltransferase</keyword>
<protein>
    <submittedName>
        <fullName evidence="2">Putative adenylyltransferase/sulfurtransferase MoeZ</fullName>
    </submittedName>
</protein>
<dbReference type="SUPFAM" id="SSF47240">
    <property type="entry name" value="Ferritin-like"/>
    <property type="match status" value="1"/>
</dbReference>
<gene>
    <name evidence="2" type="primary">moeZ_1</name>
    <name evidence="2" type="ORF">NNJEOMEG_00322</name>
</gene>
<dbReference type="PANTHER" id="PTHR43031">
    <property type="entry name" value="FAD-DEPENDENT OXIDOREDUCTASE"/>
    <property type="match status" value="1"/>
</dbReference>
<dbReference type="InterPro" id="IPR001763">
    <property type="entry name" value="Rhodanese-like_dom"/>
</dbReference>
<organism evidence="2 3">
    <name type="scientific">Fundidesulfovibrio magnetotacticus</name>
    <dbReference type="NCBI Taxonomy" id="2730080"/>
    <lineage>
        <taxon>Bacteria</taxon>
        <taxon>Pseudomonadati</taxon>
        <taxon>Thermodesulfobacteriota</taxon>
        <taxon>Desulfovibrionia</taxon>
        <taxon>Desulfovibrionales</taxon>
        <taxon>Desulfovibrionaceae</taxon>
        <taxon>Fundidesulfovibrio</taxon>
    </lineage>
</organism>
<dbReference type="EMBL" id="BLTE01000001">
    <property type="protein sequence ID" value="GFK92497.1"/>
    <property type="molecule type" value="Genomic_DNA"/>
</dbReference>
<evidence type="ECO:0000259" key="1">
    <source>
        <dbReference type="PROSITE" id="PS50206"/>
    </source>
</evidence>
<keyword evidence="3" id="KW-1185">Reference proteome</keyword>
<dbReference type="SMART" id="SM00450">
    <property type="entry name" value="RHOD"/>
    <property type="match status" value="1"/>
</dbReference>
<feature type="domain" description="Rhodanese" evidence="1">
    <location>
        <begin position="45"/>
        <end position="128"/>
    </location>
</feature>
<dbReference type="CDD" id="cd00158">
    <property type="entry name" value="RHOD"/>
    <property type="match status" value="1"/>
</dbReference>
<dbReference type="PANTHER" id="PTHR43031:SF1">
    <property type="entry name" value="PYRIDINE NUCLEOTIDE-DISULPHIDE OXIDOREDUCTASE"/>
    <property type="match status" value="1"/>
</dbReference>
<dbReference type="InterPro" id="IPR001307">
    <property type="entry name" value="Thiosulphate_STrfase_CS"/>
</dbReference>
<name>A0A6V8LSA9_9BACT</name>
<dbReference type="Proteomes" id="UP000494245">
    <property type="component" value="Unassembled WGS sequence"/>
</dbReference>
<dbReference type="GO" id="GO:0016779">
    <property type="term" value="F:nucleotidyltransferase activity"/>
    <property type="evidence" value="ECO:0007669"/>
    <property type="project" value="UniProtKB-KW"/>
</dbReference>
<dbReference type="Pfam" id="PF00581">
    <property type="entry name" value="Rhodanese"/>
    <property type="match status" value="1"/>
</dbReference>
<keyword evidence="2" id="KW-0808">Transferase</keyword>
<proteinExistence type="predicted"/>
<dbReference type="PROSITE" id="PS00380">
    <property type="entry name" value="RHODANESE_1"/>
    <property type="match status" value="1"/>
</dbReference>